<sequence>MGLLMSQWNTATGWPYREMQFRVKLVSGDTISAPYLSAWAPPSESATHRTLSNFQGKRSDHERNLSFSWVTASIAVN</sequence>
<evidence type="ECO:0000313" key="2">
    <source>
        <dbReference type="Proteomes" id="UP000093943"/>
    </source>
</evidence>
<comment type="caution">
    <text evidence="1">The sequence shown here is derived from an EMBL/GenBank/DDBJ whole genome shotgun (WGS) entry which is preliminary data.</text>
</comment>
<dbReference type="Proteomes" id="UP000093943">
    <property type="component" value="Unassembled WGS sequence"/>
</dbReference>
<name>A0A1A2XPA4_MYCSD</name>
<gene>
    <name evidence="1" type="ORF">A5710_05330</name>
</gene>
<evidence type="ECO:0000313" key="1">
    <source>
        <dbReference type="EMBL" id="OBI27589.1"/>
    </source>
</evidence>
<protein>
    <submittedName>
        <fullName evidence="1">Uncharacterized protein</fullName>
    </submittedName>
</protein>
<dbReference type="EMBL" id="LZKG01000112">
    <property type="protein sequence ID" value="OBI27589.1"/>
    <property type="molecule type" value="Genomic_DNA"/>
</dbReference>
<accession>A0A1A2XPA4</accession>
<organism evidence="1 2">
    <name type="scientific">Mycolicibacter sinensis (strain JDM601)</name>
    <name type="common">Mycobacterium sinense</name>
    <dbReference type="NCBI Taxonomy" id="875328"/>
    <lineage>
        <taxon>Bacteria</taxon>
        <taxon>Bacillati</taxon>
        <taxon>Actinomycetota</taxon>
        <taxon>Actinomycetes</taxon>
        <taxon>Mycobacteriales</taxon>
        <taxon>Mycobacteriaceae</taxon>
        <taxon>Mycolicibacter</taxon>
    </lineage>
</organism>
<proteinExistence type="predicted"/>
<reference evidence="2" key="1">
    <citation type="submission" date="2016-06" db="EMBL/GenBank/DDBJ databases">
        <authorList>
            <person name="Sutton G."/>
            <person name="Brinkac L."/>
            <person name="Sanka R."/>
            <person name="Adams M."/>
            <person name="Lau E."/>
            <person name="Sam S."/>
            <person name="Sreng N."/>
            <person name="Him V."/>
            <person name="Kerleguer A."/>
            <person name="Cheng S."/>
        </authorList>
    </citation>
    <scope>NUCLEOTIDE SEQUENCE [LARGE SCALE GENOMIC DNA]</scope>
    <source>
        <strain evidence="2">E1876</strain>
    </source>
</reference>
<dbReference type="AlphaFoldDB" id="A0A1A2XPA4"/>